<dbReference type="InterPro" id="IPR058031">
    <property type="entry name" value="AAA_lid_NorR"/>
</dbReference>
<evidence type="ECO:0000259" key="8">
    <source>
        <dbReference type="PROSITE" id="PS50045"/>
    </source>
</evidence>
<accession>A0A1V3KKM6</accession>
<dbReference type="Pfam" id="PF00072">
    <property type="entry name" value="Response_reg"/>
    <property type="match status" value="1"/>
</dbReference>
<dbReference type="AlphaFoldDB" id="A0A1V3KKM6"/>
<evidence type="ECO:0000256" key="1">
    <source>
        <dbReference type="ARBA" id="ARBA00022553"/>
    </source>
</evidence>
<name>A0A1V3KKM6_9PAST</name>
<dbReference type="Gene3D" id="1.10.10.60">
    <property type="entry name" value="Homeodomain-like"/>
    <property type="match status" value="1"/>
</dbReference>
<dbReference type="GO" id="GO:0005524">
    <property type="term" value="F:ATP binding"/>
    <property type="evidence" value="ECO:0007669"/>
    <property type="project" value="UniProtKB-KW"/>
</dbReference>
<evidence type="ECO:0000256" key="4">
    <source>
        <dbReference type="ARBA" id="ARBA00023012"/>
    </source>
</evidence>
<dbReference type="GO" id="GO:0006355">
    <property type="term" value="P:regulation of DNA-templated transcription"/>
    <property type="evidence" value="ECO:0007669"/>
    <property type="project" value="InterPro"/>
</dbReference>
<evidence type="ECO:0000259" key="9">
    <source>
        <dbReference type="PROSITE" id="PS50110"/>
    </source>
</evidence>
<organism evidence="10 11">
    <name type="scientific">Rodentibacter caecimuris</name>
    <dbReference type="NCBI Taxonomy" id="1796644"/>
    <lineage>
        <taxon>Bacteria</taxon>
        <taxon>Pseudomonadati</taxon>
        <taxon>Pseudomonadota</taxon>
        <taxon>Gammaproteobacteria</taxon>
        <taxon>Pasteurellales</taxon>
        <taxon>Pasteurellaceae</taxon>
        <taxon>Rodentibacter</taxon>
    </lineage>
</organism>
<evidence type="ECO:0000256" key="3">
    <source>
        <dbReference type="ARBA" id="ARBA00022840"/>
    </source>
</evidence>
<dbReference type="PROSITE" id="PS50110">
    <property type="entry name" value="RESPONSE_REGULATORY"/>
    <property type="match status" value="1"/>
</dbReference>
<keyword evidence="2" id="KW-0547">Nucleotide-binding</keyword>
<feature type="domain" description="Response regulatory" evidence="9">
    <location>
        <begin position="6"/>
        <end position="120"/>
    </location>
</feature>
<dbReference type="Gene3D" id="3.40.50.2300">
    <property type="match status" value="1"/>
</dbReference>
<protein>
    <submittedName>
        <fullName evidence="10">Transcriptional regulator</fullName>
    </submittedName>
</protein>
<dbReference type="PROSITE" id="PS50045">
    <property type="entry name" value="SIGMA54_INTERACT_4"/>
    <property type="match status" value="1"/>
</dbReference>
<evidence type="ECO:0000256" key="7">
    <source>
        <dbReference type="PROSITE-ProRule" id="PRU00169"/>
    </source>
</evidence>
<dbReference type="InterPro" id="IPR002197">
    <property type="entry name" value="HTH_Fis"/>
</dbReference>
<keyword evidence="4" id="KW-0902">Two-component regulatory system</keyword>
<dbReference type="Gene3D" id="1.10.8.60">
    <property type="match status" value="1"/>
</dbReference>
<dbReference type="Pfam" id="PF25601">
    <property type="entry name" value="AAA_lid_14"/>
    <property type="match status" value="1"/>
</dbReference>
<reference evidence="11" key="1">
    <citation type="submission" date="2016-10" db="EMBL/GenBank/DDBJ databases">
        <title>Rodentibacter gen. nov. and new species.</title>
        <authorList>
            <person name="Christensen H."/>
        </authorList>
    </citation>
    <scope>NUCLEOTIDE SEQUENCE [LARGE SCALE GENOMIC DNA]</scope>
    <source>
        <strain evidence="11">Ppn152</strain>
    </source>
</reference>
<dbReference type="Gene3D" id="3.40.50.300">
    <property type="entry name" value="P-loop containing nucleotide triphosphate hydrolases"/>
    <property type="match status" value="1"/>
</dbReference>
<feature type="domain" description="Sigma-54 factor interaction" evidence="8">
    <location>
        <begin position="141"/>
        <end position="339"/>
    </location>
</feature>
<dbReference type="InterPro" id="IPR002078">
    <property type="entry name" value="Sigma_54_int"/>
</dbReference>
<dbReference type="SUPFAM" id="SSF52172">
    <property type="entry name" value="CheY-like"/>
    <property type="match status" value="1"/>
</dbReference>
<evidence type="ECO:0000256" key="6">
    <source>
        <dbReference type="ARBA" id="ARBA00023163"/>
    </source>
</evidence>
<keyword evidence="6" id="KW-0804">Transcription</keyword>
<gene>
    <name evidence="10" type="ORF">BKG96_07255</name>
</gene>
<dbReference type="GO" id="GO:0000160">
    <property type="term" value="P:phosphorelay signal transduction system"/>
    <property type="evidence" value="ECO:0007669"/>
    <property type="project" value="UniProtKB-KW"/>
</dbReference>
<dbReference type="InterPro" id="IPR011006">
    <property type="entry name" value="CheY-like_superfamily"/>
</dbReference>
<dbReference type="EMBL" id="MLAE01000032">
    <property type="protein sequence ID" value="OOF77940.1"/>
    <property type="molecule type" value="Genomic_DNA"/>
</dbReference>
<dbReference type="FunFam" id="3.40.50.2300:FF:000018">
    <property type="entry name" value="DNA-binding transcriptional regulator NtrC"/>
    <property type="match status" value="1"/>
</dbReference>
<keyword evidence="1 7" id="KW-0597">Phosphoprotein</keyword>
<dbReference type="SUPFAM" id="SSF46689">
    <property type="entry name" value="Homeodomain-like"/>
    <property type="match status" value="1"/>
</dbReference>
<evidence type="ECO:0000256" key="5">
    <source>
        <dbReference type="ARBA" id="ARBA00023015"/>
    </source>
</evidence>
<dbReference type="Pfam" id="PF14532">
    <property type="entry name" value="Sigma54_activ_2"/>
    <property type="match status" value="1"/>
</dbReference>
<dbReference type="InterPro" id="IPR027417">
    <property type="entry name" value="P-loop_NTPase"/>
</dbReference>
<dbReference type="GO" id="GO:0043565">
    <property type="term" value="F:sequence-specific DNA binding"/>
    <property type="evidence" value="ECO:0007669"/>
    <property type="project" value="InterPro"/>
</dbReference>
<dbReference type="Pfam" id="PF02954">
    <property type="entry name" value="HTH_8"/>
    <property type="match status" value="1"/>
</dbReference>
<keyword evidence="3" id="KW-0067">ATP-binding</keyword>
<dbReference type="CDD" id="cd17549">
    <property type="entry name" value="REC_DctD-like"/>
    <property type="match status" value="1"/>
</dbReference>
<keyword evidence="5" id="KW-0805">Transcription regulation</keyword>
<dbReference type="SMART" id="SM00448">
    <property type="entry name" value="REC"/>
    <property type="match status" value="1"/>
</dbReference>
<dbReference type="PANTHER" id="PTHR32071">
    <property type="entry name" value="TRANSCRIPTIONAL REGULATORY PROTEIN"/>
    <property type="match status" value="1"/>
</dbReference>
<evidence type="ECO:0000313" key="11">
    <source>
        <dbReference type="Proteomes" id="UP000189114"/>
    </source>
</evidence>
<dbReference type="PANTHER" id="PTHR32071:SF29">
    <property type="entry name" value="PHOSPHOGLYCERATE TRANSPORT SYSTEM TRANSCRIPTIONAL REGULATORY PROTEIN PGTA"/>
    <property type="match status" value="1"/>
</dbReference>
<dbReference type="InterPro" id="IPR001789">
    <property type="entry name" value="Sig_transdc_resp-reg_receiver"/>
</dbReference>
<dbReference type="RefSeq" id="WP_077586935.1">
    <property type="nucleotide sequence ID" value="NZ_MLAE01000032.1"/>
</dbReference>
<dbReference type="SUPFAM" id="SSF52540">
    <property type="entry name" value="P-loop containing nucleoside triphosphate hydrolases"/>
    <property type="match status" value="1"/>
</dbReference>
<evidence type="ECO:0000313" key="10">
    <source>
        <dbReference type="EMBL" id="OOF77940.1"/>
    </source>
</evidence>
<feature type="modified residue" description="4-aspartylphosphate" evidence="7">
    <location>
        <position position="55"/>
    </location>
</feature>
<evidence type="ECO:0000256" key="2">
    <source>
        <dbReference type="ARBA" id="ARBA00022741"/>
    </source>
</evidence>
<proteinExistence type="predicted"/>
<dbReference type="Proteomes" id="UP000189114">
    <property type="component" value="Unassembled WGS sequence"/>
</dbReference>
<comment type="caution">
    <text evidence="10">The sequence shown here is derived from an EMBL/GenBank/DDBJ whole genome shotgun (WGS) entry which is preliminary data.</text>
</comment>
<dbReference type="InterPro" id="IPR009057">
    <property type="entry name" value="Homeodomain-like_sf"/>
</dbReference>
<sequence length="417" mass="48580">MLAQETVLLVDDDNDVLNAYQSLLSAEGYRIKAINNPLQALEIIPENWKGVVVSDIYMPQLSGWELLSRLHQRDKHLPVILITGHGDVPMAIEAMQKGAFYFIEKPIKPEKLLIQLEQALSQRQHQLAIKNDQQEALETRFIGQSHWIKQFRQRLQQLGETSLPIFIFGEIGTGRTLAAQHLIRFSTDRFSPQHSLELLAPCDIEELQPHLDQAKQGLLQLKNIEYLSQAAQKRLALSIQQQHFRFIGISQYSPYQLLTEFALLPELFYAFNLTQIECLPLSRRTSDIEPIFRHYLAQTCKKLNKKKPLVSENFIKQLISQQWLGNITQLIHTAELYAVGVTVQNDRFSLMQEQSELSLDNLIDEYEKQIIIEVLDRFQGRINDAANYLQIPRKKLYLRMKKYALNKEDYKELYYYR</sequence>